<gene>
    <name evidence="1" type="ORF">BLE401_18455</name>
</gene>
<name>A0A650GDR8_9GAMM</name>
<protein>
    <submittedName>
        <fullName evidence="1">Uncharacterized protein</fullName>
    </submittedName>
</protein>
<sequence length="56" mass="6317">MMTENVKNAPFDPQVQLHIKLSFAERAALKKLATAQGLSIEKLLQQQIKQLLENKA</sequence>
<evidence type="ECO:0000313" key="1">
    <source>
        <dbReference type="EMBL" id="QGX04042.1"/>
    </source>
</evidence>
<keyword evidence="2" id="KW-1185">Reference proteome</keyword>
<dbReference type="AlphaFoldDB" id="A0A650GDR8"/>
<reference evidence="2" key="1">
    <citation type="submission" date="2016-12" db="EMBL/GenBank/DDBJ databases">
        <title>Complete Genome Sequence of Beggiatoa leptomitiformis D-401.</title>
        <authorList>
            <person name="Fomenkov A."/>
            <person name="Vincze T."/>
            <person name="Grabovich M."/>
            <person name="Anton B.P."/>
            <person name="Dubinina G."/>
            <person name="Orlova M."/>
            <person name="Belousova E."/>
            <person name="Roberts R.J."/>
        </authorList>
    </citation>
    <scope>NUCLEOTIDE SEQUENCE [LARGE SCALE GENOMIC DNA]</scope>
    <source>
        <strain evidence="2">D-401</strain>
    </source>
</reference>
<proteinExistence type="predicted"/>
<accession>A0A650GDR8</accession>
<dbReference type="Proteomes" id="UP000234271">
    <property type="component" value="Chromosome"/>
</dbReference>
<dbReference type="RefSeq" id="WP_161575420.1">
    <property type="nucleotide sequence ID" value="NZ_CP012373.2"/>
</dbReference>
<evidence type="ECO:0000313" key="2">
    <source>
        <dbReference type="Proteomes" id="UP000234271"/>
    </source>
</evidence>
<organism evidence="1 2">
    <name type="scientific">Beggiatoa leptomitoformis</name>
    <dbReference type="NCBI Taxonomy" id="288004"/>
    <lineage>
        <taxon>Bacteria</taxon>
        <taxon>Pseudomonadati</taxon>
        <taxon>Pseudomonadota</taxon>
        <taxon>Gammaproteobacteria</taxon>
        <taxon>Thiotrichales</taxon>
        <taxon>Thiotrichaceae</taxon>
        <taxon>Beggiatoa</taxon>
    </lineage>
</organism>
<dbReference type="EMBL" id="CP018889">
    <property type="protein sequence ID" value="QGX04042.1"/>
    <property type="molecule type" value="Genomic_DNA"/>
</dbReference>